<evidence type="ECO:0000313" key="2">
    <source>
        <dbReference type="Proteomes" id="UP000216624"/>
    </source>
</evidence>
<dbReference type="Pfam" id="PF00646">
    <property type="entry name" value="F-box"/>
    <property type="match status" value="1"/>
</dbReference>
<dbReference type="Pfam" id="PF01827">
    <property type="entry name" value="FTH"/>
    <property type="match status" value="1"/>
</dbReference>
<protein>
    <submittedName>
        <fullName evidence="1">Uncharacterized protein</fullName>
    </submittedName>
</protein>
<dbReference type="OrthoDB" id="5777909at2759"/>
<accession>A0A260Z3H0</accession>
<dbReference type="EMBL" id="NMWX01000394">
    <property type="protein sequence ID" value="OZF80122.1"/>
    <property type="molecule type" value="Genomic_DNA"/>
</dbReference>
<sequence>MSELTEFEWHKLNDDMKLEVIKRSSYLTRCRLRKCSKSDKSLVDRVPISEIEIGFAEDEYRHTEDSKPYLMVHDAVNDENWSYNKGDDKDRIADFMRIFNNRNTLVRRVYFDFFSDDSNSCPFFSKLLTELDAHPKCIIQSEHFDWRCHQASEQYLLQVLEKFDSHNLKKISLNGIISEEKVKALSETDQWKNTSKFDIATSPSFGELDNDVKVKSEYIQHAENVHMKVGNMKGDEIWQLIKNYRESDRNVASFFMLDVDQEYFEWKDVLLLFDVPVTNVSVASESSTTHTQRFEMSTRGRVLVVELSNYGVKGCVCREEQIDEDFNRVFNEED</sequence>
<dbReference type="PANTHER" id="PTHR31006:SF5">
    <property type="entry name" value="PROTEIN CBG09232"/>
    <property type="match status" value="1"/>
</dbReference>
<dbReference type="eggNOG" id="ENOG502TK05">
    <property type="taxonomic scope" value="Eukaryota"/>
</dbReference>
<dbReference type="InterPro" id="IPR001810">
    <property type="entry name" value="F-box_dom"/>
</dbReference>
<keyword evidence="2" id="KW-1185">Reference proteome</keyword>
<dbReference type="InterPro" id="IPR042317">
    <property type="entry name" value="She-1-like"/>
</dbReference>
<dbReference type="PANTHER" id="PTHR31006">
    <property type="entry name" value="F-BOX DOMAIN-CONTAINING PROTEIN-RELATED-RELATED"/>
    <property type="match status" value="1"/>
</dbReference>
<dbReference type="OMA" id="CCHVENE"/>
<dbReference type="HOGENOM" id="CLU_055882_0_0_1"/>
<reference evidence="1" key="1">
    <citation type="submission" date="2017-08" db="EMBL/GenBank/DDBJ databases">
        <authorList>
            <person name="de Groot N.N."/>
        </authorList>
    </citation>
    <scope>NUCLEOTIDE SEQUENCE [LARGE SCALE GENOMIC DNA]</scope>
    <source>
        <strain evidence="1">PX439</strain>
    </source>
</reference>
<proteinExistence type="predicted"/>
<dbReference type="Proteomes" id="UP000216624">
    <property type="component" value="Unassembled WGS sequence"/>
</dbReference>
<evidence type="ECO:0000313" key="1">
    <source>
        <dbReference type="EMBL" id="OZF80122.1"/>
    </source>
</evidence>
<dbReference type="InterPro" id="IPR002900">
    <property type="entry name" value="DUF38/FTH_CAE_spp"/>
</dbReference>
<name>A0A260Z3H0_CAERE</name>
<comment type="caution">
    <text evidence="1">The sequence shown here is derived from an EMBL/GenBank/DDBJ whole genome shotgun (WGS) entry which is preliminary data.</text>
</comment>
<organism evidence="1 2">
    <name type="scientific">Caenorhabditis remanei</name>
    <name type="common">Caenorhabditis vulgaris</name>
    <dbReference type="NCBI Taxonomy" id="31234"/>
    <lineage>
        <taxon>Eukaryota</taxon>
        <taxon>Metazoa</taxon>
        <taxon>Ecdysozoa</taxon>
        <taxon>Nematoda</taxon>
        <taxon>Chromadorea</taxon>
        <taxon>Rhabditida</taxon>
        <taxon>Rhabditina</taxon>
        <taxon>Rhabditomorpha</taxon>
        <taxon>Rhabditoidea</taxon>
        <taxon>Rhabditidae</taxon>
        <taxon>Peloderinae</taxon>
        <taxon>Caenorhabditis</taxon>
    </lineage>
</organism>
<gene>
    <name evidence="1" type="ORF">FL82_17642</name>
</gene>
<feature type="non-terminal residue" evidence="1">
    <location>
        <position position="1"/>
    </location>
</feature>